<name>A0AAW1L509_POPJA</name>
<keyword evidence="3" id="KW-1185">Reference proteome</keyword>
<dbReference type="EMBL" id="JASPKY010000169">
    <property type="protein sequence ID" value="KAK9728560.1"/>
    <property type="molecule type" value="Genomic_DNA"/>
</dbReference>
<protein>
    <submittedName>
        <fullName evidence="2">Uncharacterized protein</fullName>
    </submittedName>
</protein>
<organism evidence="2 3">
    <name type="scientific">Popillia japonica</name>
    <name type="common">Japanese beetle</name>
    <dbReference type="NCBI Taxonomy" id="7064"/>
    <lineage>
        <taxon>Eukaryota</taxon>
        <taxon>Metazoa</taxon>
        <taxon>Ecdysozoa</taxon>
        <taxon>Arthropoda</taxon>
        <taxon>Hexapoda</taxon>
        <taxon>Insecta</taxon>
        <taxon>Pterygota</taxon>
        <taxon>Neoptera</taxon>
        <taxon>Endopterygota</taxon>
        <taxon>Coleoptera</taxon>
        <taxon>Polyphaga</taxon>
        <taxon>Scarabaeiformia</taxon>
        <taxon>Scarabaeidae</taxon>
        <taxon>Rutelinae</taxon>
        <taxon>Popillia</taxon>
    </lineage>
</organism>
<reference evidence="2 3" key="1">
    <citation type="journal article" date="2024" name="BMC Genomics">
        <title>De novo assembly and annotation of Popillia japonica's genome with initial clues to its potential as an invasive pest.</title>
        <authorList>
            <person name="Cucini C."/>
            <person name="Boschi S."/>
            <person name="Funari R."/>
            <person name="Cardaioli E."/>
            <person name="Iannotti N."/>
            <person name="Marturano G."/>
            <person name="Paoli F."/>
            <person name="Bruttini M."/>
            <person name="Carapelli A."/>
            <person name="Frati F."/>
            <person name="Nardi F."/>
        </authorList>
    </citation>
    <scope>NUCLEOTIDE SEQUENCE [LARGE SCALE GENOMIC DNA]</scope>
    <source>
        <strain evidence="2">DMR45628</strain>
    </source>
</reference>
<evidence type="ECO:0000313" key="3">
    <source>
        <dbReference type="Proteomes" id="UP001458880"/>
    </source>
</evidence>
<feature type="compositionally biased region" description="Basic and acidic residues" evidence="1">
    <location>
        <begin position="134"/>
        <end position="148"/>
    </location>
</feature>
<sequence>MPKSNAIEISQNMSMVVDVVGGFLGIALTRMPKSNAIEISQNMSMVVDVVGGFLVSVDDAAAENCYYIFQLNCEEKHRQSEAADATVAARNKVAKKFMSCHLLSPGGRPSVRRHRTGWVRIGYERPGLEKLQRRRNGGYEDIRTRGNRNEGGGKWGNGTGAH</sequence>
<dbReference type="Proteomes" id="UP001458880">
    <property type="component" value="Unassembled WGS sequence"/>
</dbReference>
<feature type="compositionally biased region" description="Gly residues" evidence="1">
    <location>
        <begin position="149"/>
        <end position="162"/>
    </location>
</feature>
<comment type="caution">
    <text evidence="2">The sequence shown here is derived from an EMBL/GenBank/DDBJ whole genome shotgun (WGS) entry which is preliminary data.</text>
</comment>
<feature type="region of interest" description="Disordered" evidence="1">
    <location>
        <begin position="134"/>
        <end position="162"/>
    </location>
</feature>
<proteinExistence type="predicted"/>
<evidence type="ECO:0000313" key="2">
    <source>
        <dbReference type="EMBL" id="KAK9728560.1"/>
    </source>
</evidence>
<gene>
    <name evidence="2" type="ORF">QE152_g17910</name>
</gene>
<evidence type="ECO:0000256" key="1">
    <source>
        <dbReference type="SAM" id="MobiDB-lite"/>
    </source>
</evidence>
<accession>A0AAW1L509</accession>
<dbReference type="AlphaFoldDB" id="A0AAW1L509"/>